<dbReference type="AlphaFoldDB" id="A0A1G8FPU8"/>
<name>A0A1G8FPU8_9BACI</name>
<accession>A0A1G8FPU8</accession>
<gene>
    <name evidence="1" type="ORF">SAMN05216352_10328</name>
</gene>
<dbReference type="Proteomes" id="UP000199017">
    <property type="component" value="Unassembled WGS sequence"/>
</dbReference>
<sequence>MGVRNNKTRISAFRAIGTQQLIPANTVTKVNFPTERFDAAGEYDPATSTFIPETDGVYNIIATVNFIPNFNDRDINFVARVNIRLNGNFVIGVDTSYRLAGNVAGQQNPPNIVNASTVVELQAGDRVDVTAQSSRAVNISPSIGAEENIDATFFAAARFPSRAI</sequence>
<dbReference type="InterPro" id="IPR008983">
    <property type="entry name" value="Tumour_necrosis_fac-like_dom"/>
</dbReference>
<evidence type="ECO:0000313" key="1">
    <source>
        <dbReference type="EMBL" id="SDH83946.1"/>
    </source>
</evidence>
<proteinExistence type="predicted"/>
<dbReference type="Gene3D" id="2.60.120.40">
    <property type="match status" value="1"/>
</dbReference>
<evidence type="ECO:0000313" key="2">
    <source>
        <dbReference type="Proteomes" id="UP000199017"/>
    </source>
</evidence>
<keyword evidence="2" id="KW-1185">Reference proteome</keyword>
<dbReference type="SUPFAM" id="SSF49842">
    <property type="entry name" value="TNF-like"/>
    <property type="match status" value="1"/>
</dbReference>
<dbReference type="EMBL" id="FNDU01000003">
    <property type="protein sequence ID" value="SDH83946.1"/>
    <property type="molecule type" value="Genomic_DNA"/>
</dbReference>
<evidence type="ECO:0008006" key="3">
    <source>
        <dbReference type="Google" id="ProtNLM"/>
    </source>
</evidence>
<dbReference type="RefSeq" id="WP_091582197.1">
    <property type="nucleotide sequence ID" value="NZ_FNDU01000003.1"/>
</dbReference>
<dbReference type="OrthoDB" id="2662674at2"/>
<reference evidence="1 2" key="1">
    <citation type="submission" date="2016-10" db="EMBL/GenBank/DDBJ databases">
        <authorList>
            <person name="de Groot N.N."/>
        </authorList>
    </citation>
    <scope>NUCLEOTIDE SEQUENCE [LARGE SCALE GENOMIC DNA]</scope>
    <source>
        <strain evidence="2">P4B,CCM 7963,CECT 7998,DSM 25260,IBRC-M 10614,KCTC 13821</strain>
    </source>
</reference>
<organism evidence="1 2">
    <name type="scientific">Alteribacillus bidgolensis</name>
    <dbReference type="NCBI Taxonomy" id="930129"/>
    <lineage>
        <taxon>Bacteria</taxon>
        <taxon>Bacillati</taxon>
        <taxon>Bacillota</taxon>
        <taxon>Bacilli</taxon>
        <taxon>Bacillales</taxon>
        <taxon>Bacillaceae</taxon>
        <taxon>Alteribacillus</taxon>
    </lineage>
</organism>
<protein>
    <recommendedName>
        <fullName evidence="3">C1q domain-containing protein</fullName>
    </recommendedName>
</protein>